<dbReference type="Pfam" id="PF13643">
    <property type="entry name" value="DUF4145"/>
    <property type="match status" value="1"/>
</dbReference>
<evidence type="ECO:0000313" key="3">
    <source>
        <dbReference type="Proteomes" id="UP000231383"/>
    </source>
</evidence>
<sequence length="93" mass="10516">MDELFNKGYITQHLKETAHEIRHFGNFGAHPQNDILGDTTSEDAEIIKQLTFSLISAIYIIPFKTEAMNNPVPRAQGIKDYNSRNCISSGFFP</sequence>
<comment type="caution">
    <text evidence="2">The sequence shown here is derived from an EMBL/GenBank/DDBJ whole genome shotgun (WGS) entry which is preliminary data.</text>
</comment>
<dbReference type="EMBL" id="PFSC01000170">
    <property type="protein sequence ID" value="PJC30281.1"/>
    <property type="molecule type" value="Genomic_DNA"/>
</dbReference>
<feature type="domain" description="DUF4145" evidence="1">
    <location>
        <begin position="2"/>
        <end position="47"/>
    </location>
</feature>
<name>A0A2M8EWP2_9BACT</name>
<reference evidence="3" key="1">
    <citation type="submission" date="2017-09" db="EMBL/GenBank/DDBJ databases">
        <title>Depth-based differentiation of microbial function through sediment-hosted aquifers and enrichment of novel symbionts in the deep terrestrial subsurface.</title>
        <authorList>
            <person name="Probst A.J."/>
            <person name="Ladd B."/>
            <person name="Jarett J.K."/>
            <person name="Geller-Mcgrath D.E."/>
            <person name="Sieber C.M.K."/>
            <person name="Emerson J.B."/>
            <person name="Anantharaman K."/>
            <person name="Thomas B.C."/>
            <person name="Malmstrom R."/>
            <person name="Stieglmeier M."/>
            <person name="Klingl A."/>
            <person name="Woyke T."/>
            <person name="Ryan C.M."/>
            <person name="Banfield J.F."/>
        </authorList>
    </citation>
    <scope>NUCLEOTIDE SEQUENCE [LARGE SCALE GENOMIC DNA]</scope>
</reference>
<proteinExistence type="predicted"/>
<protein>
    <recommendedName>
        <fullName evidence="1">DUF4145 domain-containing protein</fullName>
    </recommendedName>
</protein>
<dbReference type="Proteomes" id="UP000231383">
    <property type="component" value="Unassembled WGS sequence"/>
</dbReference>
<dbReference type="InterPro" id="IPR025285">
    <property type="entry name" value="DUF4145"/>
</dbReference>
<organism evidence="2 3">
    <name type="scientific">Candidatus Roizmanbacteria bacterium CG_4_9_14_0_2_um_filter_39_13</name>
    <dbReference type="NCBI Taxonomy" id="1974839"/>
    <lineage>
        <taxon>Bacteria</taxon>
        <taxon>Candidatus Roizmaniibacteriota</taxon>
    </lineage>
</organism>
<evidence type="ECO:0000259" key="1">
    <source>
        <dbReference type="Pfam" id="PF13643"/>
    </source>
</evidence>
<dbReference type="AlphaFoldDB" id="A0A2M8EWP2"/>
<accession>A0A2M8EWP2</accession>
<feature type="non-terminal residue" evidence="2">
    <location>
        <position position="93"/>
    </location>
</feature>
<evidence type="ECO:0000313" key="2">
    <source>
        <dbReference type="EMBL" id="PJC30281.1"/>
    </source>
</evidence>
<gene>
    <name evidence="2" type="ORF">CO051_06615</name>
</gene>